<comment type="caution">
    <text evidence="4">The sequence shown here is derived from an EMBL/GenBank/DDBJ whole genome shotgun (WGS) entry which is preliminary data.</text>
</comment>
<name>A0ABS7DYI2_9GAMM</name>
<dbReference type="Pfam" id="PF01968">
    <property type="entry name" value="Hydantoinase_A"/>
    <property type="match status" value="1"/>
</dbReference>
<accession>A0ABS7DYI2</accession>
<evidence type="ECO:0000313" key="4">
    <source>
        <dbReference type="EMBL" id="MBW8182493.1"/>
    </source>
</evidence>
<feature type="domain" description="Acetophenone carboxylase-like C-terminal" evidence="3">
    <location>
        <begin position="529"/>
        <end position="695"/>
    </location>
</feature>
<dbReference type="InterPro" id="IPR045079">
    <property type="entry name" value="Oxoprolinase-like"/>
</dbReference>
<sequence length="711" mass="78251">MKAVIKEENIMKEGRVKDKVFVTTDVGGTFTDLVYLSEDPKTGRQQLKTAKSDTTPPNFELGVLNVMDKALVDAKQIDVMAHGTTVVINALTERKGAKTALITTQGFRDVLEIGRGNRPDFFNLNYQKPPAYVPRHLRFEINERVNYHGEVTQALELLPLANIIRELEDKGVEAVAICLLNAYKNPQHETLLSNAINALTDKLEVICSHQISREWREYERTSTTALSAYVQPIASRYLSRLHHGLQEKDFSGQLYVMQSNCGVDTLKSAKQVPITMVESGPASGIWGAAELGKIINEPNIIALDIGGTTAKCALISDGEVKITSDYYIEKSHLSAGYPIMVPVVDLVEIGNGGGSIAWVDDFNKLHVGPQSAGAYPGPVAYGKGGTAPTTTDANLALGRINPEFFCGGELKADMASVQTSLEKIAAPMGISTQDVARGIVRIANNNMVNALKLVSVNRGHDPRDFTMVAFGGGGAMHAAALAAELGIKRLIIPATAAVFSAWGMMMSDIRRDILLTYLSPWEHQTLVFINEQMAQLYQELSDEFISENFTSKDTRFQFFGRFRYENQEHSIEVPLPLILNESSIDQVRESFQQLYKQEYTYNLDNEIELVGLHLVGKADVGKVKLAKQQQSGRLIAETIKGEREVDFAEDGVHTSVIYDGDLLEPMMAFSGPAIIEQTGTTIVIHPDQTVFLDEYSNVIVELLKNKGGEHV</sequence>
<evidence type="ECO:0000259" key="1">
    <source>
        <dbReference type="Pfam" id="PF01968"/>
    </source>
</evidence>
<dbReference type="InterPro" id="IPR049517">
    <property type="entry name" value="ACX-like_C"/>
</dbReference>
<dbReference type="InterPro" id="IPR008040">
    <property type="entry name" value="Hydant_A_N"/>
</dbReference>
<evidence type="ECO:0000259" key="2">
    <source>
        <dbReference type="Pfam" id="PF05378"/>
    </source>
</evidence>
<organism evidence="4 5">
    <name type="scientific">Shewanella nanhaiensis</name>
    <dbReference type="NCBI Taxonomy" id="2864872"/>
    <lineage>
        <taxon>Bacteria</taxon>
        <taxon>Pseudomonadati</taxon>
        <taxon>Pseudomonadota</taxon>
        <taxon>Gammaproteobacteria</taxon>
        <taxon>Alteromonadales</taxon>
        <taxon>Shewanellaceae</taxon>
        <taxon>Shewanella</taxon>
    </lineage>
</organism>
<dbReference type="EMBL" id="JAHZST010000002">
    <property type="protein sequence ID" value="MBW8182493.1"/>
    <property type="molecule type" value="Genomic_DNA"/>
</dbReference>
<proteinExistence type="predicted"/>
<dbReference type="PANTHER" id="PTHR11365">
    <property type="entry name" value="5-OXOPROLINASE RELATED"/>
    <property type="match status" value="1"/>
</dbReference>
<dbReference type="PANTHER" id="PTHR11365:SF23">
    <property type="entry name" value="HYPOTHETICAL 5-OXOPROLINASE (EUROFUNG)-RELATED"/>
    <property type="match status" value="1"/>
</dbReference>
<dbReference type="Pfam" id="PF19278">
    <property type="entry name" value="Hydant_A_C"/>
    <property type="match status" value="1"/>
</dbReference>
<keyword evidence="5" id="KW-1185">Reference proteome</keyword>
<reference evidence="4 5" key="1">
    <citation type="submission" date="2021-07" db="EMBL/GenBank/DDBJ databases">
        <title>Shewanella sp. nov, isolated from SCS.</title>
        <authorList>
            <person name="Cao W.R."/>
        </authorList>
    </citation>
    <scope>NUCLEOTIDE SEQUENCE [LARGE SCALE GENOMIC DNA]</scope>
    <source>
        <strain evidence="4 5">NR704-98</strain>
    </source>
</reference>
<dbReference type="Pfam" id="PF05378">
    <property type="entry name" value="Hydant_A_N"/>
    <property type="match status" value="1"/>
</dbReference>
<dbReference type="Proteomes" id="UP001195963">
    <property type="component" value="Unassembled WGS sequence"/>
</dbReference>
<dbReference type="InterPro" id="IPR002821">
    <property type="entry name" value="Hydantoinase_A"/>
</dbReference>
<feature type="domain" description="Hydantoinase/oxoprolinase N-terminal" evidence="2">
    <location>
        <begin position="23"/>
        <end position="197"/>
    </location>
</feature>
<protein>
    <submittedName>
        <fullName evidence="4">Hydantoinase/oxoprolinase family protein</fullName>
    </submittedName>
</protein>
<dbReference type="RefSeq" id="WP_220108193.1">
    <property type="nucleotide sequence ID" value="NZ_JAHZST010000002.1"/>
</dbReference>
<gene>
    <name evidence="4" type="ORF">K0625_02335</name>
</gene>
<evidence type="ECO:0000313" key="5">
    <source>
        <dbReference type="Proteomes" id="UP001195963"/>
    </source>
</evidence>
<evidence type="ECO:0000259" key="3">
    <source>
        <dbReference type="Pfam" id="PF19278"/>
    </source>
</evidence>
<feature type="domain" description="Hydantoinase A/oxoprolinase" evidence="1">
    <location>
        <begin position="220"/>
        <end position="512"/>
    </location>
</feature>